<dbReference type="EMBL" id="DYXC01000120">
    <property type="protein sequence ID" value="HJF15267.1"/>
    <property type="molecule type" value="Genomic_DNA"/>
</dbReference>
<evidence type="ECO:0000259" key="5">
    <source>
        <dbReference type="Pfam" id="PF13439"/>
    </source>
</evidence>
<dbReference type="GO" id="GO:1901137">
    <property type="term" value="P:carbohydrate derivative biosynthetic process"/>
    <property type="evidence" value="ECO:0007669"/>
    <property type="project" value="UniProtKB-ARBA"/>
</dbReference>
<name>A0A921FPW3_9MICC</name>
<evidence type="ECO:0000256" key="2">
    <source>
        <dbReference type="ARBA" id="ARBA00022676"/>
    </source>
</evidence>
<sequence length="402" mass="44502">MFTTHPKNTLTDNQTLRVLVVTESFLPQINGVTNSVCHVVEQLQTKGHTVEVIAPTGPDDYAGATVHRVNGLDLPGYSDFTLGMTTQRRIRNIMKAVQPDVVHVASPFVLGHTAIQAANNLRLPVVSIYQTDLVGLAQRYRLRGLTSFVEHRLRRIHEQSILNLVPSTTSFEQLQALRIPRLRYWPRGIDVQRFRPDNRDESLHARLTSTYLLAQPQQRDVVVGYVGRLAKEKDLHHLQSLQHLPGVRVVIAGGGPEEAALKARLPIARFVGPQYGDELATLMATFDIFVHPGANETFCQAVQEAMASGVPAIGPAAGGLKDRIEHGRTGLHYRPGDFEGLSTAVEHLAADPVLRARMGHEARQTVLHRSWGHVTQRLIEYYLAAMSTMNTQPLRPIPAAAC</sequence>
<dbReference type="InterPro" id="IPR001296">
    <property type="entry name" value="Glyco_trans_1"/>
</dbReference>
<dbReference type="AlphaFoldDB" id="A0A921FPW3"/>
<dbReference type="GO" id="GO:0016758">
    <property type="term" value="F:hexosyltransferase activity"/>
    <property type="evidence" value="ECO:0007669"/>
    <property type="project" value="TreeGrafter"/>
</dbReference>
<keyword evidence="3" id="KW-0808">Transferase</keyword>
<comment type="caution">
    <text evidence="6">The sequence shown here is derived from an EMBL/GenBank/DDBJ whole genome shotgun (WGS) entry which is preliminary data.</text>
</comment>
<gene>
    <name evidence="6" type="ORF">K8V32_10800</name>
</gene>
<evidence type="ECO:0000256" key="3">
    <source>
        <dbReference type="ARBA" id="ARBA00022679"/>
    </source>
</evidence>
<dbReference type="SUPFAM" id="SSF53756">
    <property type="entry name" value="UDP-Glycosyltransferase/glycogen phosphorylase"/>
    <property type="match status" value="1"/>
</dbReference>
<dbReference type="Gene3D" id="3.40.50.2000">
    <property type="entry name" value="Glycogen Phosphorylase B"/>
    <property type="match status" value="2"/>
</dbReference>
<dbReference type="RefSeq" id="WP_303907075.1">
    <property type="nucleotide sequence ID" value="NZ_DYXC01000120.1"/>
</dbReference>
<feature type="domain" description="Glycosyltransferase subfamily 4-like N-terminal" evidence="5">
    <location>
        <begin position="29"/>
        <end position="193"/>
    </location>
</feature>
<evidence type="ECO:0000259" key="4">
    <source>
        <dbReference type="Pfam" id="PF00534"/>
    </source>
</evidence>
<dbReference type="InterPro" id="IPR028098">
    <property type="entry name" value="Glyco_trans_4-like_N"/>
</dbReference>
<dbReference type="Pfam" id="PF00534">
    <property type="entry name" value="Glycos_transf_1"/>
    <property type="match status" value="1"/>
</dbReference>
<dbReference type="PANTHER" id="PTHR45947:SF3">
    <property type="entry name" value="SULFOQUINOVOSYL TRANSFERASE SQD2"/>
    <property type="match status" value="1"/>
</dbReference>
<reference evidence="6" key="1">
    <citation type="journal article" date="2021" name="PeerJ">
        <title>Extensive microbial diversity within the chicken gut microbiome revealed by metagenomics and culture.</title>
        <authorList>
            <person name="Gilroy R."/>
            <person name="Ravi A."/>
            <person name="Getino M."/>
            <person name="Pursley I."/>
            <person name="Horton D.L."/>
            <person name="Alikhan N.F."/>
            <person name="Baker D."/>
            <person name="Gharbi K."/>
            <person name="Hall N."/>
            <person name="Watson M."/>
            <person name="Adriaenssens E.M."/>
            <person name="Foster-Nyarko E."/>
            <person name="Jarju S."/>
            <person name="Secka A."/>
            <person name="Antonio M."/>
            <person name="Oren A."/>
            <person name="Chaudhuri R.R."/>
            <person name="La Ragione R."/>
            <person name="Hildebrand F."/>
            <person name="Pallen M.J."/>
        </authorList>
    </citation>
    <scope>NUCLEOTIDE SEQUENCE</scope>
    <source>
        <strain evidence="6">ChiHjej13B12-14962</strain>
    </source>
</reference>
<dbReference type="Proteomes" id="UP000703315">
    <property type="component" value="Unassembled WGS sequence"/>
</dbReference>
<dbReference type="CDD" id="cd03814">
    <property type="entry name" value="GT4-like"/>
    <property type="match status" value="1"/>
</dbReference>
<dbReference type="InterPro" id="IPR050194">
    <property type="entry name" value="Glycosyltransferase_grp1"/>
</dbReference>
<dbReference type="PANTHER" id="PTHR45947">
    <property type="entry name" value="SULFOQUINOVOSYL TRANSFERASE SQD2"/>
    <property type="match status" value="1"/>
</dbReference>
<accession>A0A921FPW3</accession>
<evidence type="ECO:0000313" key="7">
    <source>
        <dbReference type="Proteomes" id="UP000703315"/>
    </source>
</evidence>
<feature type="domain" description="Glycosyl transferase family 1" evidence="4">
    <location>
        <begin position="218"/>
        <end position="364"/>
    </location>
</feature>
<protein>
    <recommendedName>
        <fullName evidence="1">D-inositol 3-phosphate glycosyltransferase</fullName>
    </recommendedName>
</protein>
<keyword evidence="2" id="KW-0328">Glycosyltransferase</keyword>
<evidence type="ECO:0000256" key="1">
    <source>
        <dbReference type="ARBA" id="ARBA00021292"/>
    </source>
</evidence>
<dbReference type="Pfam" id="PF13439">
    <property type="entry name" value="Glyco_transf_4"/>
    <property type="match status" value="1"/>
</dbReference>
<reference evidence="6" key="2">
    <citation type="submission" date="2021-09" db="EMBL/GenBank/DDBJ databases">
        <authorList>
            <person name="Gilroy R."/>
        </authorList>
    </citation>
    <scope>NUCLEOTIDE SEQUENCE</scope>
    <source>
        <strain evidence="6">ChiHjej13B12-14962</strain>
    </source>
</reference>
<proteinExistence type="predicted"/>
<evidence type="ECO:0000313" key="6">
    <source>
        <dbReference type="EMBL" id="HJF15267.1"/>
    </source>
</evidence>
<organism evidence="6 7">
    <name type="scientific">Enteractinococcus helveticum</name>
    <dbReference type="NCBI Taxonomy" id="1837282"/>
    <lineage>
        <taxon>Bacteria</taxon>
        <taxon>Bacillati</taxon>
        <taxon>Actinomycetota</taxon>
        <taxon>Actinomycetes</taxon>
        <taxon>Micrococcales</taxon>
        <taxon>Micrococcaceae</taxon>
    </lineage>
</organism>